<proteinExistence type="predicted"/>
<evidence type="ECO:0000256" key="1">
    <source>
        <dbReference type="ARBA" id="ARBA00023125"/>
    </source>
</evidence>
<feature type="DNA-binding region" description="OmpR/PhoB-type" evidence="3">
    <location>
        <begin position="131"/>
        <end position="233"/>
    </location>
</feature>
<dbReference type="Pfam" id="PF00072">
    <property type="entry name" value="Response_reg"/>
    <property type="match status" value="1"/>
</dbReference>
<dbReference type="SMART" id="SM00448">
    <property type="entry name" value="REC"/>
    <property type="match status" value="1"/>
</dbReference>
<dbReference type="SUPFAM" id="SSF46894">
    <property type="entry name" value="C-terminal effector domain of the bipartite response regulators"/>
    <property type="match status" value="1"/>
</dbReference>
<dbReference type="InterPro" id="IPR001789">
    <property type="entry name" value="Sig_transdc_resp-reg_receiver"/>
</dbReference>
<dbReference type="EMBL" id="AP011770">
    <property type="protein sequence ID" value="BAL57211.1"/>
    <property type="molecule type" value="Genomic_DNA"/>
</dbReference>
<dbReference type="GO" id="GO:0006355">
    <property type="term" value="P:regulation of DNA-templated transcription"/>
    <property type="evidence" value="ECO:0007669"/>
    <property type="project" value="InterPro"/>
</dbReference>
<name>H5SFM1_9CHLR</name>
<evidence type="ECO:0000313" key="6">
    <source>
        <dbReference type="EMBL" id="BAL54957.1"/>
    </source>
</evidence>
<dbReference type="InterPro" id="IPR039420">
    <property type="entry name" value="WalR-like"/>
</dbReference>
<evidence type="ECO:0000256" key="2">
    <source>
        <dbReference type="PROSITE-ProRule" id="PRU00169"/>
    </source>
</evidence>
<dbReference type="PROSITE" id="PS50110">
    <property type="entry name" value="RESPONSE_REGULATORY"/>
    <property type="match status" value="1"/>
</dbReference>
<dbReference type="GO" id="GO:0005829">
    <property type="term" value="C:cytosol"/>
    <property type="evidence" value="ECO:0007669"/>
    <property type="project" value="TreeGrafter"/>
</dbReference>
<evidence type="ECO:0000259" key="4">
    <source>
        <dbReference type="PROSITE" id="PS50110"/>
    </source>
</evidence>
<dbReference type="AlphaFoldDB" id="H5SFM1"/>
<reference evidence="6" key="2">
    <citation type="journal article" date="2012" name="PLoS ONE">
        <title>A Deeply Branching Thermophilic Bacterium with an Ancient Acetyl-CoA Pathway Dominates a Subsurface Ecosystem.</title>
        <authorList>
            <person name="Takami H."/>
            <person name="Noguchi H."/>
            <person name="Takaki Y."/>
            <person name="Uchiyama I."/>
            <person name="Toyoda A."/>
            <person name="Nishi S."/>
            <person name="Chee G.-J."/>
            <person name="Arai W."/>
            <person name="Nunoura T."/>
            <person name="Itoh T."/>
            <person name="Hattori M."/>
            <person name="Takai K."/>
        </authorList>
    </citation>
    <scope>NUCLEOTIDE SEQUENCE</scope>
</reference>
<dbReference type="GO" id="GO:0000976">
    <property type="term" value="F:transcription cis-regulatory region binding"/>
    <property type="evidence" value="ECO:0007669"/>
    <property type="project" value="TreeGrafter"/>
</dbReference>
<sequence length="239" mass="26781">MDDEPITAQSLMEILRLEGYHVAAVHNGQAAVEYVRTHPVDLMIVDLRMPGMGGMEVAQVVHQISPDTEIIFLTAYASTDTAIQALRLRVHDYLVKPALPQDVIKSVQKGLERRAARLSAKEKLIEKEQQGQIMELPGGVQADFNRRLLWRGDLKVSLTVAENRLLQILVESAGRVFAHRELILLVQGYNVAPHEAPELIRPLVSRLRHKIAAFPGLDRCVVSIRGSGYMWDESLFPKP</sequence>
<dbReference type="InterPro" id="IPR001867">
    <property type="entry name" value="OmpR/PhoB-type_DNA-bd"/>
</dbReference>
<dbReference type="PANTHER" id="PTHR48111">
    <property type="entry name" value="REGULATOR OF RPOS"/>
    <property type="match status" value="1"/>
</dbReference>
<evidence type="ECO:0000259" key="5">
    <source>
        <dbReference type="PROSITE" id="PS51755"/>
    </source>
</evidence>
<dbReference type="GO" id="GO:0032993">
    <property type="term" value="C:protein-DNA complex"/>
    <property type="evidence" value="ECO:0007669"/>
    <property type="project" value="TreeGrafter"/>
</dbReference>
<feature type="domain" description="Response regulatory" evidence="4">
    <location>
        <begin position="1"/>
        <end position="111"/>
    </location>
</feature>
<accession>H5SFM1</accession>
<dbReference type="CDD" id="cd17536">
    <property type="entry name" value="REC_YesN-like"/>
    <property type="match status" value="1"/>
</dbReference>
<evidence type="ECO:0000313" key="7">
    <source>
        <dbReference type="EMBL" id="BAL57211.1"/>
    </source>
</evidence>
<keyword evidence="1 3" id="KW-0238">DNA-binding</keyword>
<dbReference type="InterPro" id="IPR011006">
    <property type="entry name" value="CheY-like_superfamily"/>
</dbReference>
<dbReference type="SMART" id="SM00862">
    <property type="entry name" value="Trans_reg_C"/>
    <property type="match status" value="1"/>
</dbReference>
<dbReference type="PROSITE" id="PS51755">
    <property type="entry name" value="OMPR_PHOB"/>
    <property type="match status" value="1"/>
</dbReference>
<dbReference type="Gene3D" id="1.10.10.10">
    <property type="entry name" value="Winged helix-like DNA-binding domain superfamily/Winged helix DNA-binding domain"/>
    <property type="match status" value="1"/>
</dbReference>
<dbReference type="Gene3D" id="3.40.50.2300">
    <property type="match status" value="1"/>
</dbReference>
<dbReference type="SUPFAM" id="SSF52172">
    <property type="entry name" value="CheY-like"/>
    <property type="match status" value="1"/>
</dbReference>
<feature type="domain" description="OmpR/PhoB-type" evidence="5">
    <location>
        <begin position="131"/>
        <end position="233"/>
    </location>
</feature>
<gene>
    <name evidence="6" type="ORF">HGMM_F22C05C03</name>
    <name evidence="7" type="ORF">HGMM_F48D12C10</name>
</gene>
<evidence type="ECO:0000256" key="3">
    <source>
        <dbReference type="PROSITE-ProRule" id="PRU01091"/>
    </source>
</evidence>
<feature type="modified residue" description="4-aspartylphosphate" evidence="2">
    <location>
        <position position="46"/>
    </location>
</feature>
<dbReference type="Pfam" id="PF00486">
    <property type="entry name" value="Trans_reg_C"/>
    <property type="match status" value="1"/>
</dbReference>
<dbReference type="PANTHER" id="PTHR48111:SF50">
    <property type="entry name" value="KDP OPERON TRANSCRIPTIONAL REGULATORY PROTEIN KDPE"/>
    <property type="match status" value="1"/>
</dbReference>
<organism evidence="6">
    <name type="scientific">uncultured Chloroflexota bacterium</name>
    <dbReference type="NCBI Taxonomy" id="166587"/>
    <lineage>
        <taxon>Bacteria</taxon>
        <taxon>Bacillati</taxon>
        <taxon>Chloroflexota</taxon>
        <taxon>environmental samples</taxon>
    </lineage>
</organism>
<dbReference type="InterPro" id="IPR036388">
    <property type="entry name" value="WH-like_DNA-bd_sf"/>
</dbReference>
<reference evidence="6" key="1">
    <citation type="journal article" date="2005" name="Environ. Microbiol.">
        <title>Genetic and functional properties of uncultivated thermophilic crenarchaeotes from a subsurface gold mine as revealed by analysis of genome fragments.</title>
        <authorList>
            <person name="Nunoura T."/>
            <person name="Hirayama H."/>
            <person name="Takami H."/>
            <person name="Oida H."/>
            <person name="Nishi S."/>
            <person name="Shimamura S."/>
            <person name="Suzuki Y."/>
            <person name="Inagaki F."/>
            <person name="Takai K."/>
            <person name="Nealson K.H."/>
            <person name="Horikoshi K."/>
        </authorList>
    </citation>
    <scope>NUCLEOTIDE SEQUENCE</scope>
</reference>
<dbReference type="InterPro" id="IPR016032">
    <property type="entry name" value="Sig_transdc_resp-reg_C-effctor"/>
</dbReference>
<protein>
    <submittedName>
        <fullName evidence="6">Two-component system transcriptional regulator</fullName>
    </submittedName>
</protein>
<dbReference type="GO" id="GO:0000156">
    <property type="term" value="F:phosphorelay response regulator activity"/>
    <property type="evidence" value="ECO:0007669"/>
    <property type="project" value="TreeGrafter"/>
</dbReference>
<dbReference type="EMBL" id="AP011705">
    <property type="protein sequence ID" value="BAL54957.1"/>
    <property type="molecule type" value="Genomic_DNA"/>
</dbReference>
<keyword evidence="2" id="KW-0597">Phosphoprotein</keyword>
<dbReference type="CDD" id="cd00383">
    <property type="entry name" value="trans_reg_C"/>
    <property type="match status" value="1"/>
</dbReference>